<dbReference type="KEGG" id="bhg:I6G56_24070"/>
<name>A0A7T2X231_9BURK</name>
<dbReference type="Proteomes" id="UP000594943">
    <property type="component" value="Chromosome 2"/>
</dbReference>
<gene>
    <name evidence="1" type="ORF">I6G56_24070</name>
</gene>
<dbReference type="RefSeq" id="WP_009914703.1">
    <property type="nucleotide sequence ID" value="NZ_CP013382.1"/>
</dbReference>
<sequence>MFLKLAYPPNQQCRKRFSRVTVTGYTGGIGTGASNLQLSRQGKNAVAGEACRACRSS</sequence>
<dbReference type="EMBL" id="CP065687">
    <property type="protein sequence ID" value="QPS47503.1"/>
    <property type="molecule type" value="Genomic_DNA"/>
</dbReference>
<evidence type="ECO:0000313" key="2">
    <source>
        <dbReference type="Proteomes" id="UP000594943"/>
    </source>
</evidence>
<protein>
    <submittedName>
        <fullName evidence="1">Uncharacterized protein</fullName>
    </submittedName>
</protein>
<accession>A0A7T2X231</accession>
<evidence type="ECO:0000313" key="1">
    <source>
        <dbReference type="EMBL" id="QPS47503.1"/>
    </source>
</evidence>
<reference evidence="1 2" key="1">
    <citation type="submission" date="2020-12" db="EMBL/GenBank/DDBJ databases">
        <title>FDA dAtabase for Regulatory Grade micrObial Sequences (FDA-ARGOS): Supporting development and validation of Infectious Disease Dx tests.</title>
        <authorList>
            <person name="Nelson B."/>
            <person name="Plummer A."/>
            <person name="Tallon L."/>
            <person name="Sadzewicz L."/>
            <person name="Zhao X."/>
            <person name="Boylan J."/>
            <person name="Ott S."/>
            <person name="Bowen H."/>
            <person name="Vavikolanu K."/>
            <person name="Mehta A."/>
            <person name="Aluvathingal J."/>
            <person name="Nadendla S."/>
            <person name="Myers T."/>
            <person name="Yan Y."/>
            <person name="Sichtig H."/>
        </authorList>
    </citation>
    <scope>NUCLEOTIDE SEQUENCE [LARGE SCALE GENOMIC DNA]</scope>
    <source>
        <strain evidence="1 2">FDAARGOS_899</strain>
    </source>
</reference>
<proteinExistence type="predicted"/>
<organism evidence="1 2">
    <name type="scientific">Burkholderia humptydooensis</name>
    <dbReference type="NCBI Taxonomy" id="430531"/>
    <lineage>
        <taxon>Bacteria</taxon>
        <taxon>Pseudomonadati</taxon>
        <taxon>Pseudomonadota</taxon>
        <taxon>Betaproteobacteria</taxon>
        <taxon>Burkholderiales</taxon>
        <taxon>Burkholderiaceae</taxon>
        <taxon>Burkholderia</taxon>
        <taxon>pseudomallei group</taxon>
    </lineage>
</organism>
<dbReference type="AlphaFoldDB" id="A0A7T2X231"/>